<evidence type="ECO:0000256" key="1">
    <source>
        <dbReference type="SAM" id="Phobius"/>
    </source>
</evidence>
<evidence type="ECO:0000313" key="2">
    <source>
        <dbReference type="EMBL" id="AND40843.1"/>
    </source>
</evidence>
<evidence type="ECO:0000313" key="3">
    <source>
        <dbReference type="Proteomes" id="UP000077856"/>
    </source>
</evidence>
<reference evidence="2 3" key="1">
    <citation type="submission" date="2016-04" db="EMBL/GenBank/DDBJ databases">
        <title>Complete genome sequence of Bacillus oceanisediminis strain 2691.</title>
        <authorList>
            <person name="Jeong H."/>
            <person name="Kim H.J."/>
            <person name="Lee D.-W."/>
        </authorList>
    </citation>
    <scope>NUCLEOTIDE SEQUENCE [LARGE SCALE GENOMIC DNA]</scope>
    <source>
        <strain evidence="2 3">2691</strain>
    </source>
</reference>
<dbReference type="EMBL" id="CP015506">
    <property type="protein sequence ID" value="AND40843.1"/>
    <property type="molecule type" value="Genomic_DNA"/>
</dbReference>
<protein>
    <submittedName>
        <fullName evidence="2">General stress protein</fullName>
    </submittedName>
</protein>
<dbReference type="eggNOG" id="ENOG5032VTI">
    <property type="taxonomic scope" value="Bacteria"/>
</dbReference>
<feature type="transmembrane region" description="Helical" evidence="1">
    <location>
        <begin position="117"/>
        <end position="137"/>
    </location>
</feature>
<feature type="transmembrane region" description="Helical" evidence="1">
    <location>
        <begin position="12"/>
        <end position="34"/>
    </location>
</feature>
<keyword evidence="1" id="KW-0472">Membrane</keyword>
<proteinExistence type="predicted"/>
<keyword evidence="1" id="KW-0812">Transmembrane</keyword>
<feature type="transmembrane region" description="Helical" evidence="1">
    <location>
        <begin position="92"/>
        <end position="111"/>
    </location>
</feature>
<name>A0A160MDN9_9BACI</name>
<gene>
    <name evidence="2" type="ORF">A361_17355</name>
</gene>
<sequence length="181" mass="21532">MRNRILKRFSYLFTGETTSLIMFVFVSYMVNYAYPDLHLYSLFSFWSSFLLLEFLLLQGSIYWFVKWKRLKKENTAAAPIRLIKQLRAIKKWNIAIIIIIPAAFIADYYMWQPSTPQGLTIAAFIYIFAILEYVNYFHIQLSYDNRSDINSLKQSKRFKQSCLSKDFKRLKNLKAKSRNLG</sequence>
<dbReference type="Proteomes" id="UP000077856">
    <property type="component" value="Chromosome"/>
</dbReference>
<keyword evidence="1" id="KW-1133">Transmembrane helix</keyword>
<dbReference type="STRING" id="1196031.A361_17355"/>
<dbReference type="KEGG" id="bon:A361_17355"/>
<dbReference type="AlphaFoldDB" id="A0A160MDN9"/>
<accession>A0A160MDN9</accession>
<feature type="transmembrane region" description="Helical" evidence="1">
    <location>
        <begin position="40"/>
        <end position="65"/>
    </location>
</feature>
<dbReference type="RefSeq" id="WP_050807812.1">
    <property type="nucleotide sequence ID" value="NZ_CP015506.1"/>
</dbReference>
<organism evidence="2 3">
    <name type="scientific">Cytobacillus oceanisediminis 2691</name>
    <dbReference type="NCBI Taxonomy" id="1196031"/>
    <lineage>
        <taxon>Bacteria</taxon>
        <taxon>Bacillati</taxon>
        <taxon>Bacillota</taxon>
        <taxon>Bacilli</taxon>
        <taxon>Bacillales</taxon>
        <taxon>Bacillaceae</taxon>
        <taxon>Cytobacillus</taxon>
    </lineage>
</organism>